<evidence type="ECO:0000313" key="1">
    <source>
        <dbReference type="EMBL" id="ETW02402.1"/>
    </source>
</evidence>
<name>A0A024U975_9STRA</name>
<protein>
    <submittedName>
        <fullName evidence="1">Uncharacterized protein</fullName>
    </submittedName>
</protein>
<dbReference type="EMBL" id="KI913961">
    <property type="protein sequence ID" value="ETW02402.1"/>
    <property type="molecule type" value="Genomic_DNA"/>
</dbReference>
<accession>A0A024U975</accession>
<organism evidence="1">
    <name type="scientific">Aphanomyces invadans</name>
    <dbReference type="NCBI Taxonomy" id="157072"/>
    <lineage>
        <taxon>Eukaryota</taxon>
        <taxon>Sar</taxon>
        <taxon>Stramenopiles</taxon>
        <taxon>Oomycota</taxon>
        <taxon>Saprolegniomycetes</taxon>
        <taxon>Saprolegniales</taxon>
        <taxon>Verrucalvaceae</taxon>
        <taxon>Aphanomyces</taxon>
    </lineage>
</organism>
<dbReference type="AlphaFoldDB" id="A0A024U975"/>
<reference evidence="1" key="1">
    <citation type="submission" date="2013-12" db="EMBL/GenBank/DDBJ databases">
        <title>The Genome Sequence of Aphanomyces invadans NJM9701.</title>
        <authorList>
            <consortium name="The Broad Institute Genomics Platform"/>
            <person name="Russ C."/>
            <person name="Tyler B."/>
            <person name="van West P."/>
            <person name="Dieguez-Uribeondo J."/>
            <person name="Young S.K."/>
            <person name="Zeng Q."/>
            <person name="Gargeya S."/>
            <person name="Fitzgerald M."/>
            <person name="Abouelleil A."/>
            <person name="Alvarado L."/>
            <person name="Chapman S.B."/>
            <person name="Gainer-Dewar J."/>
            <person name="Goldberg J."/>
            <person name="Griggs A."/>
            <person name="Gujja S."/>
            <person name="Hansen M."/>
            <person name="Howarth C."/>
            <person name="Imamovic A."/>
            <person name="Ireland A."/>
            <person name="Larimer J."/>
            <person name="McCowan C."/>
            <person name="Murphy C."/>
            <person name="Pearson M."/>
            <person name="Poon T.W."/>
            <person name="Priest M."/>
            <person name="Roberts A."/>
            <person name="Saif S."/>
            <person name="Shea T."/>
            <person name="Sykes S."/>
            <person name="Wortman J."/>
            <person name="Nusbaum C."/>
            <person name="Birren B."/>
        </authorList>
    </citation>
    <scope>NUCLEOTIDE SEQUENCE [LARGE SCALE GENOMIC DNA]</scope>
    <source>
        <strain evidence="1">NJM9701</strain>
    </source>
</reference>
<dbReference type="RefSeq" id="XP_008869007.1">
    <property type="nucleotide sequence ID" value="XM_008870785.1"/>
</dbReference>
<dbReference type="GeneID" id="20082968"/>
<gene>
    <name evidence="1" type="ORF">H310_05918</name>
</gene>
<proteinExistence type="predicted"/>
<dbReference type="VEuPathDB" id="FungiDB:H310_05918"/>
<sequence>MEASFACSRENGGRSFFAAIGDRFLEAGDALDGPSFSDSGDTKSTRFAAALAELIDDSSLTILSPSSLSSTSLGSATSGGCRFTNFAIRLFRECFVSCWSSLDGLGVSLLGEVGCL</sequence>